<comment type="caution">
    <text evidence="7">The sequence shown here is derived from an EMBL/GenBank/DDBJ whole genome shotgun (WGS) entry which is preliminary data.</text>
</comment>
<feature type="compositionally biased region" description="Pro residues" evidence="5">
    <location>
        <begin position="62"/>
        <end position="77"/>
    </location>
</feature>
<dbReference type="OrthoDB" id="9815705at2"/>
<sequence length="169" mass="16814">MSQPPEYPPPGGYGPGGYDPNAGGQNPPQGGWGAQPPPPGGYGPPPGGYGAPQDFGGYPQPGGYPPPVKGPGGFGPPPPYGQPIPTYLWQSIACTLLCCLPAGIAAIVFATKVQSRQQIGDYAGALEASAKAKTWCIVSFGVGLAVVVLGFVLGASGALDSNASGTYLG</sequence>
<evidence type="ECO:0000313" key="7">
    <source>
        <dbReference type="EMBL" id="OHV27471.1"/>
    </source>
</evidence>
<evidence type="ECO:0008006" key="9">
    <source>
        <dbReference type="Google" id="ProtNLM"/>
    </source>
</evidence>
<gene>
    <name evidence="7" type="ORF">BBK14_20605</name>
</gene>
<keyword evidence="8" id="KW-1185">Reference proteome</keyword>
<proteinExistence type="predicted"/>
<dbReference type="InterPro" id="IPR051423">
    <property type="entry name" value="CD225/Dispanin"/>
</dbReference>
<dbReference type="PANTHER" id="PTHR14948:SF25">
    <property type="entry name" value="DUF4190 DOMAIN-CONTAINING PROTEIN"/>
    <property type="match status" value="1"/>
</dbReference>
<feature type="region of interest" description="Disordered" evidence="5">
    <location>
        <begin position="1"/>
        <end position="77"/>
    </location>
</feature>
<evidence type="ECO:0000256" key="4">
    <source>
        <dbReference type="ARBA" id="ARBA00023136"/>
    </source>
</evidence>
<evidence type="ECO:0000313" key="8">
    <source>
        <dbReference type="Proteomes" id="UP000179769"/>
    </source>
</evidence>
<dbReference type="RefSeq" id="WP_071064799.1">
    <property type="nucleotide sequence ID" value="NZ_MAXA01000222.1"/>
</dbReference>
<feature type="transmembrane region" description="Helical" evidence="6">
    <location>
        <begin position="87"/>
        <end position="110"/>
    </location>
</feature>
<evidence type="ECO:0000256" key="3">
    <source>
        <dbReference type="ARBA" id="ARBA00022989"/>
    </source>
</evidence>
<keyword evidence="3 6" id="KW-1133">Transmembrane helix</keyword>
<feature type="compositionally biased region" description="Pro residues" evidence="5">
    <location>
        <begin position="35"/>
        <end position="47"/>
    </location>
</feature>
<feature type="compositionally biased region" description="Low complexity" evidence="5">
    <location>
        <begin position="18"/>
        <end position="29"/>
    </location>
</feature>
<evidence type="ECO:0000256" key="1">
    <source>
        <dbReference type="ARBA" id="ARBA00004370"/>
    </source>
</evidence>
<dbReference type="GO" id="GO:0016020">
    <property type="term" value="C:membrane"/>
    <property type="evidence" value="ECO:0007669"/>
    <property type="project" value="UniProtKB-SubCell"/>
</dbReference>
<dbReference type="PANTHER" id="PTHR14948">
    <property type="entry name" value="NG5"/>
    <property type="match status" value="1"/>
</dbReference>
<feature type="compositionally biased region" description="Pro residues" evidence="5">
    <location>
        <begin position="1"/>
        <end position="12"/>
    </location>
</feature>
<dbReference type="InterPro" id="IPR007593">
    <property type="entry name" value="CD225/Dispanin_fam"/>
</dbReference>
<dbReference type="Pfam" id="PF04505">
    <property type="entry name" value="CD225"/>
    <property type="match status" value="1"/>
</dbReference>
<organism evidence="7 8">
    <name type="scientific">Parafrankia soli</name>
    <dbReference type="NCBI Taxonomy" id="2599596"/>
    <lineage>
        <taxon>Bacteria</taxon>
        <taxon>Bacillati</taxon>
        <taxon>Actinomycetota</taxon>
        <taxon>Actinomycetes</taxon>
        <taxon>Frankiales</taxon>
        <taxon>Frankiaceae</taxon>
        <taxon>Parafrankia</taxon>
    </lineage>
</organism>
<protein>
    <recommendedName>
        <fullName evidence="9">Interferon-induced transmembrane protein</fullName>
    </recommendedName>
</protein>
<keyword evidence="4 6" id="KW-0472">Membrane</keyword>
<evidence type="ECO:0000256" key="2">
    <source>
        <dbReference type="ARBA" id="ARBA00022692"/>
    </source>
</evidence>
<name>A0A1S1Q1T2_9ACTN</name>
<reference evidence="8" key="1">
    <citation type="submission" date="2016-07" db="EMBL/GenBank/DDBJ databases">
        <title>Frankia sp. NRRL B-16219 Genome sequencing.</title>
        <authorList>
            <person name="Ghodhbane-Gtari F."/>
            <person name="Swanson E."/>
            <person name="Gueddou A."/>
            <person name="Louati M."/>
            <person name="Nouioui I."/>
            <person name="Hezbri K."/>
            <person name="Abebe-Akele F."/>
            <person name="Simpson S."/>
            <person name="Morris K."/>
            <person name="Thomas K."/>
            <person name="Gtari M."/>
            <person name="Tisa L.S."/>
        </authorList>
    </citation>
    <scope>NUCLEOTIDE SEQUENCE [LARGE SCALE GENOMIC DNA]</scope>
    <source>
        <strain evidence="8">NRRL B-16219</strain>
    </source>
</reference>
<feature type="transmembrane region" description="Helical" evidence="6">
    <location>
        <begin position="135"/>
        <end position="159"/>
    </location>
</feature>
<accession>A0A1S1Q1T2</accession>
<dbReference type="AlphaFoldDB" id="A0A1S1Q1T2"/>
<dbReference type="Proteomes" id="UP000179769">
    <property type="component" value="Unassembled WGS sequence"/>
</dbReference>
<evidence type="ECO:0000256" key="6">
    <source>
        <dbReference type="SAM" id="Phobius"/>
    </source>
</evidence>
<dbReference type="EMBL" id="MAXA01000222">
    <property type="protein sequence ID" value="OHV27471.1"/>
    <property type="molecule type" value="Genomic_DNA"/>
</dbReference>
<evidence type="ECO:0000256" key="5">
    <source>
        <dbReference type="SAM" id="MobiDB-lite"/>
    </source>
</evidence>
<keyword evidence="2 6" id="KW-0812">Transmembrane</keyword>
<comment type="subcellular location">
    <subcellularLocation>
        <location evidence="1">Membrane</location>
    </subcellularLocation>
</comment>